<evidence type="ECO:0000313" key="2">
    <source>
        <dbReference type="EMBL" id="CAH3146172.1"/>
    </source>
</evidence>
<dbReference type="EMBL" id="CALNXK010000078">
    <property type="protein sequence ID" value="CAH3146172.1"/>
    <property type="molecule type" value="Genomic_DNA"/>
</dbReference>
<protein>
    <submittedName>
        <fullName evidence="2">Uncharacterized protein</fullName>
    </submittedName>
</protein>
<organism evidence="2 3">
    <name type="scientific">Porites lobata</name>
    <dbReference type="NCBI Taxonomy" id="104759"/>
    <lineage>
        <taxon>Eukaryota</taxon>
        <taxon>Metazoa</taxon>
        <taxon>Cnidaria</taxon>
        <taxon>Anthozoa</taxon>
        <taxon>Hexacorallia</taxon>
        <taxon>Scleractinia</taxon>
        <taxon>Fungiina</taxon>
        <taxon>Poritidae</taxon>
        <taxon>Porites</taxon>
    </lineage>
</organism>
<feature type="region of interest" description="Disordered" evidence="1">
    <location>
        <begin position="110"/>
        <end position="152"/>
    </location>
</feature>
<feature type="compositionally biased region" description="Basic and acidic residues" evidence="1">
    <location>
        <begin position="212"/>
        <end position="221"/>
    </location>
</feature>
<reference evidence="2 3" key="1">
    <citation type="submission" date="2022-05" db="EMBL/GenBank/DDBJ databases">
        <authorList>
            <consortium name="Genoscope - CEA"/>
            <person name="William W."/>
        </authorList>
    </citation>
    <scope>NUCLEOTIDE SEQUENCE [LARGE SCALE GENOMIC DNA]</scope>
</reference>
<comment type="caution">
    <text evidence="2">The sequence shown here is derived from an EMBL/GenBank/DDBJ whole genome shotgun (WGS) entry which is preliminary data.</text>
</comment>
<feature type="compositionally biased region" description="Acidic residues" evidence="1">
    <location>
        <begin position="112"/>
        <end position="124"/>
    </location>
</feature>
<feature type="region of interest" description="Disordered" evidence="1">
    <location>
        <begin position="201"/>
        <end position="233"/>
    </location>
</feature>
<proteinExistence type="predicted"/>
<evidence type="ECO:0000256" key="1">
    <source>
        <dbReference type="SAM" id="MobiDB-lite"/>
    </source>
</evidence>
<keyword evidence="3" id="KW-1185">Reference proteome</keyword>
<gene>
    <name evidence="2" type="ORF">PLOB_00044907</name>
</gene>
<name>A0ABN8PL80_9CNID</name>
<dbReference type="Gene3D" id="3.40.50.300">
    <property type="entry name" value="P-loop containing nucleotide triphosphate hydrolases"/>
    <property type="match status" value="1"/>
</dbReference>
<dbReference type="InterPro" id="IPR027417">
    <property type="entry name" value="P-loop_NTPase"/>
</dbReference>
<accession>A0ABN8PL80</accession>
<evidence type="ECO:0000313" key="3">
    <source>
        <dbReference type="Proteomes" id="UP001159405"/>
    </source>
</evidence>
<sequence length="293" mass="34031">MIGKNTEVIFIDEATPSTLDVDDWKILTQGGYTACDVKYKTAKSFFNRCPMFMTAQQKLQFKEEDQQGMDRRLRYYFFKRLSSPKKKTAQWLRKHPMECVVWAASKARVDTDEKESSDDDDEDAERNTPNDEGPLLETEKEDTAGDDNGDQIVDADETTHALKNSLAQTLPGSLDNRHLSLLLEKHLQQNEERMRREIQRHERHQQCLRSKGVSEENERLLPHNPNEPLPTPIRNDLAIHEQMTARADRKEKKRAREAFQSPWLRNTERELNECMVTLESSIMPDMRLNGCPA</sequence>
<dbReference type="Proteomes" id="UP001159405">
    <property type="component" value="Unassembled WGS sequence"/>
</dbReference>